<dbReference type="Proteomes" id="UP000324222">
    <property type="component" value="Unassembled WGS sequence"/>
</dbReference>
<evidence type="ECO:0000313" key="3">
    <source>
        <dbReference type="Proteomes" id="UP000324222"/>
    </source>
</evidence>
<dbReference type="AlphaFoldDB" id="A0A5B7F3Q2"/>
<accession>A0A5B7F3Q2</accession>
<comment type="caution">
    <text evidence="2">The sequence shown here is derived from an EMBL/GenBank/DDBJ whole genome shotgun (WGS) entry which is preliminary data.</text>
</comment>
<keyword evidence="3" id="KW-1185">Reference proteome</keyword>
<dbReference type="EMBL" id="VSRR010004449">
    <property type="protein sequence ID" value="MPC39713.1"/>
    <property type="molecule type" value="Genomic_DNA"/>
</dbReference>
<gene>
    <name evidence="2" type="ORF">E2C01_033260</name>
</gene>
<proteinExistence type="predicted"/>
<protein>
    <submittedName>
        <fullName evidence="2">Uncharacterized protein</fullName>
    </submittedName>
</protein>
<evidence type="ECO:0000313" key="2">
    <source>
        <dbReference type="EMBL" id="MPC39713.1"/>
    </source>
</evidence>
<name>A0A5B7F3Q2_PORTR</name>
<feature type="region of interest" description="Disordered" evidence="1">
    <location>
        <begin position="72"/>
        <end position="92"/>
    </location>
</feature>
<feature type="compositionally biased region" description="Pro residues" evidence="1">
    <location>
        <begin position="72"/>
        <end position="81"/>
    </location>
</feature>
<sequence>MYPTTIIIISHQHPYPEQESTKASPSFSWPPLSERGESFSIFREATIGKTGAAECECELAELEHTATLLLLPSPPPPPPPLLRAQPPIAVAT</sequence>
<evidence type="ECO:0000256" key="1">
    <source>
        <dbReference type="SAM" id="MobiDB-lite"/>
    </source>
</evidence>
<organism evidence="2 3">
    <name type="scientific">Portunus trituberculatus</name>
    <name type="common">Swimming crab</name>
    <name type="synonym">Neptunus trituberculatus</name>
    <dbReference type="NCBI Taxonomy" id="210409"/>
    <lineage>
        <taxon>Eukaryota</taxon>
        <taxon>Metazoa</taxon>
        <taxon>Ecdysozoa</taxon>
        <taxon>Arthropoda</taxon>
        <taxon>Crustacea</taxon>
        <taxon>Multicrustacea</taxon>
        <taxon>Malacostraca</taxon>
        <taxon>Eumalacostraca</taxon>
        <taxon>Eucarida</taxon>
        <taxon>Decapoda</taxon>
        <taxon>Pleocyemata</taxon>
        <taxon>Brachyura</taxon>
        <taxon>Eubrachyura</taxon>
        <taxon>Portunoidea</taxon>
        <taxon>Portunidae</taxon>
        <taxon>Portuninae</taxon>
        <taxon>Portunus</taxon>
    </lineage>
</organism>
<reference evidence="2 3" key="1">
    <citation type="submission" date="2019-05" db="EMBL/GenBank/DDBJ databases">
        <title>Another draft genome of Portunus trituberculatus and its Hox gene families provides insights of decapod evolution.</title>
        <authorList>
            <person name="Jeong J.-H."/>
            <person name="Song I."/>
            <person name="Kim S."/>
            <person name="Choi T."/>
            <person name="Kim D."/>
            <person name="Ryu S."/>
            <person name="Kim W."/>
        </authorList>
    </citation>
    <scope>NUCLEOTIDE SEQUENCE [LARGE SCALE GENOMIC DNA]</scope>
    <source>
        <tissue evidence="2">Muscle</tissue>
    </source>
</reference>